<dbReference type="AlphaFoldDB" id="A0A5D9C477"/>
<dbReference type="Proteomes" id="UP000322077">
    <property type="component" value="Unassembled WGS sequence"/>
</dbReference>
<reference evidence="2 3" key="1">
    <citation type="submission" date="2019-08" db="EMBL/GenBank/DDBJ databases">
        <authorList>
            <person name="Wang G."/>
            <person name="Xu Z."/>
        </authorList>
    </citation>
    <scope>NUCLEOTIDE SEQUENCE [LARGE SCALE GENOMIC DNA]</scope>
    <source>
        <strain evidence="2 3">ZX</strain>
    </source>
</reference>
<evidence type="ECO:0000313" key="2">
    <source>
        <dbReference type="EMBL" id="TZG25800.1"/>
    </source>
</evidence>
<proteinExistence type="predicted"/>
<feature type="compositionally biased region" description="Polar residues" evidence="1">
    <location>
        <begin position="30"/>
        <end position="39"/>
    </location>
</feature>
<feature type="region of interest" description="Disordered" evidence="1">
    <location>
        <begin position="20"/>
        <end position="60"/>
    </location>
</feature>
<sequence>MAIIRKSELDARRARAAAEQSALEAMSSSTSVTPSQQATGLPVRPKKARRPKKQPTGDYEVGYCRAPEETKFQKGCKPGPGRGKGNMSQASILREVLSETREVSVGGEVIKVQNRKALELVRLGKAFSGDWRQLLSLLEVAFRLFPDRAGDNSDQNGDDEPLTQTGMAILDMFAQDTLRNAQKSGGSPGRADQ</sequence>
<feature type="compositionally biased region" description="Basic residues" evidence="1">
    <location>
        <begin position="44"/>
        <end position="53"/>
    </location>
</feature>
<protein>
    <recommendedName>
        <fullName evidence="4">DUF5681 domain-containing protein</fullName>
    </recommendedName>
</protein>
<feature type="region of interest" description="Disordered" evidence="1">
    <location>
        <begin position="148"/>
        <end position="167"/>
    </location>
</feature>
<keyword evidence="3" id="KW-1185">Reference proteome</keyword>
<evidence type="ECO:0000256" key="1">
    <source>
        <dbReference type="SAM" id="MobiDB-lite"/>
    </source>
</evidence>
<feature type="compositionally biased region" description="Low complexity" evidence="1">
    <location>
        <begin position="20"/>
        <end position="29"/>
    </location>
</feature>
<dbReference type="EMBL" id="VTOU01000003">
    <property type="protein sequence ID" value="TZG25800.1"/>
    <property type="molecule type" value="Genomic_DNA"/>
</dbReference>
<organism evidence="2 3">
    <name type="scientific">Sphingomonas montanisoli</name>
    <dbReference type="NCBI Taxonomy" id="2606412"/>
    <lineage>
        <taxon>Bacteria</taxon>
        <taxon>Pseudomonadati</taxon>
        <taxon>Pseudomonadota</taxon>
        <taxon>Alphaproteobacteria</taxon>
        <taxon>Sphingomonadales</taxon>
        <taxon>Sphingomonadaceae</taxon>
        <taxon>Sphingomonas</taxon>
    </lineage>
</organism>
<gene>
    <name evidence="2" type="ORF">FYJ91_12455</name>
</gene>
<evidence type="ECO:0008006" key="4">
    <source>
        <dbReference type="Google" id="ProtNLM"/>
    </source>
</evidence>
<evidence type="ECO:0000313" key="3">
    <source>
        <dbReference type="Proteomes" id="UP000322077"/>
    </source>
</evidence>
<accession>A0A5D9C477</accession>
<dbReference type="RefSeq" id="WP_149522606.1">
    <property type="nucleotide sequence ID" value="NZ_VTOU01000003.1"/>
</dbReference>
<name>A0A5D9C477_9SPHN</name>
<comment type="caution">
    <text evidence="2">The sequence shown here is derived from an EMBL/GenBank/DDBJ whole genome shotgun (WGS) entry which is preliminary data.</text>
</comment>